<evidence type="ECO:0000313" key="3">
    <source>
        <dbReference type="Proteomes" id="UP000649617"/>
    </source>
</evidence>
<feature type="region of interest" description="Disordered" evidence="1">
    <location>
        <begin position="18"/>
        <end position="54"/>
    </location>
</feature>
<dbReference type="AlphaFoldDB" id="A0A812XSW6"/>
<evidence type="ECO:0000256" key="1">
    <source>
        <dbReference type="SAM" id="MobiDB-lite"/>
    </source>
</evidence>
<dbReference type="Proteomes" id="UP000649617">
    <property type="component" value="Unassembled WGS sequence"/>
</dbReference>
<name>A0A812XSW6_SYMPI</name>
<dbReference type="EMBL" id="CAJNIZ010046603">
    <property type="protein sequence ID" value="CAE7752214.1"/>
    <property type="molecule type" value="Genomic_DNA"/>
</dbReference>
<proteinExistence type="predicted"/>
<sequence length="54" mass="6494">MHDGWAWIGFLEHKLEKTKKKGTKTRRKLRYPNDPEGHAKKAQQQKYWEDVKAT</sequence>
<feature type="compositionally biased region" description="Basic residues" evidence="1">
    <location>
        <begin position="18"/>
        <end position="30"/>
    </location>
</feature>
<keyword evidence="3" id="KW-1185">Reference proteome</keyword>
<reference evidence="2" key="1">
    <citation type="submission" date="2021-02" db="EMBL/GenBank/DDBJ databases">
        <authorList>
            <person name="Dougan E. K."/>
            <person name="Rhodes N."/>
            <person name="Thang M."/>
            <person name="Chan C."/>
        </authorList>
    </citation>
    <scope>NUCLEOTIDE SEQUENCE</scope>
</reference>
<comment type="caution">
    <text evidence="2">The sequence shown here is derived from an EMBL/GenBank/DDBJ whole genome shotgun (WGS) entry which is preliminary data.</text>
</comment>
<feature type="non-terminal residue" evidence="2">
    <location>
        <position position="1"/>
    </location>
</feature>
<evidence type="ECO:0000313" key="2">
    <source>
        <dbReference type="EMBL" id="CAE7752214.1"/>
    </source>
</evidence>
<protein>
    <submittedName>
        <fullName evidence="2">Uncharacterized protein</fullName>
    </submittedName>
</protein>
<accession>A0A812XSW6</accession>
<gene>
    <name evidence="2" type="ORF">SPIL2461_LOCUS21795</name>
</gene>
<organism evidence="2 3">
    <name type="scientific">Symbiodinium pilosum</name>
    <name type="common">Dinoflagellate</name>
    <dbReference type="NCBI Taxonomy" id="2952"/>
    <lineage>
        <taxon>Eukaryota</taxon>
        <taxon>Sar</taxon>
        <taxon>Alveolata</taxon>
        <taxon>Dinophyceae</taxon>
        <taxon>Suessiales</taxon>
        <taxon>Symbiodiniaceae</taxon>
        <taxon>Symbiodinium</taxon>
    </lineage>
</organism>